<dbReference type="Gene3D" id="3.40.462.20">
    <property type="match status" value="1"/>
</dbReference>
<comment type="caution">
    <text evidence="2">The sequence shown here is derived from an EMBL/GenBank/DDBJ whole genome shotgun (WGS) entry which is preliminary data.</text>
</comment>
<sequence length="219" mass="25976">MHLSSSQKGLSLESSLQKLPALLRRRQRWLASLRITRPIVQSVMYFGTTSEVRRRRALLQMRRRSPGIKATMSSTSRCSGLVQKKTEQVHDFIRKCQAEFLPHAMEQKAVYINYIDRNVRNWQQAYYGDNYRRLQEIKTKWDPHKVFWSWQSIELIKDGRTVPNPGIAEEMESWWKKYVPLVDPEQMSWLKTKQDVYERDAKFRKRICTNVQPNGTITA</sequence>
<proteinExistence type="predicted"/>
<gene>
    <name evidence="2" type="ORF">BFJ72_g6910</name>
</gene>
<evidence type="ECO:0000313" key="3">
    <source>
        <dbReference type="Proteomes" id="UP000283569"/>
    </source>
</evidence>
<dbReference type="GO" id="GO:0050660">
    <property type="term" value="F:flavin adenine dinucleotide binding"/>
    <property type="evidence" value="ECO:0007669"/>
    <property type="project" value="InterPro"/>
</dbReference>
<dbReference type="Proteomes" id="UP000283569">
    <property type="component" value="Unassembled WGS sequence"/>
</dbReference>
<dbReference type="Pfam" id="PF08031">
    <property type="entry name" value="BBE"/>
    <property type="match status" value="1"/>
</dbReference>
<evidence type="ECO:0000259" key="1">
    <source>
        <dbReference type="Pfam" id="PF08031"/>
    </source>
</evidence>
<dbReference type="EMBL" id="MRDB01000021">
    <property type="protein sequence ID" value="RKL39436.1"/>
    <property type="molecule type" value="Genomic_DNA"/>
</dbReference>
<dbReference type="InterPro" id="IPR016169">
    <property type="entry name" value="FAD-bd_PCMH_sub2"/>
</dbReference>
<feature type="domain" description="Berberine/berberine-like" evidence="1">
    <location>
        <begin position="110"/>
        <end position="154"/>
    </location>
</feature>
<protein>
    <recommendedName>
        <fullName evidence="1">Berberine/berberine-like domain-containing protein</fullName>
    </recommendedName>
</protein>
<dbReference type="Gene3D" id="3.30.465.10">
    <property type="match status" value="1"/>
</dbReference>
<accession>A0A420TD49</accession>
<dbReference type="GO" id="GO:0016491">
    <property type="term" value="F:oxidoreductase activity"/>
    <property type="evidence" value="ECO:0007669"/>
    <property type="project" value="InterPro"/>
</dbReference>
<dbReference type="InterPro" id="IPR012951">
    <property type="entry name" value="BBE"/>
</dbReference>
<reference evidence="2 3" key="1">
    <citation type="journal article" date="2018" name="Sci. Rep.">
        <title>Characterisation of pathogen-specific regions and novel effector candidates in Fusarium oxysporum f. sp. cepae.</title>
        <authorList>
            <person name="Armitage A.D."/>
            <person name="Taylor A."/>
            <person name="Sobczyk M.K."/>
            <person name="Baxter L."/>
            <person name="Greenfield B.P."/>
            <person name="Bates H.J."/>
            <person name="Wilson F."/>
            <person name="Jackson A.C."/>
            <person name="Ott S."/>
            <person name="Harrison R.J."/>
            <person name="Clarkson J.P."/>
        </authorList>
    </citation>
    <scope>NUCLEOTIDE SEQUENCE [LARGE SCALE GENOMIC DNA]</scope>
    <source>
        <strain evidence="2 3">Fp_A8</strain>
    </source>
</reference>
<dbReference type="AlphaFoldDB" id="A0A420TD49"/>
<organism evidence="2 3">
    <name type="scientific">Gibberella intermedia</name>
    <name type="common">Bulb rot disease fungus</name>
    <name type="synonym">Fusarium proliferatum</name>
    <dbReference type="NCBI Taxonomy" id="948311"/>
    <lineage>
        <taxon>Eukaryota</taxon>
        <taxon>Fungi</taxon>
        <taxon>Dikarya</taxon>
        <taxon>Ascomycota</taxon>
        <taxon>Pezizomycotina</taxon>
        <taxon>Sordariomycetes</taxon>
        <taxon>Hypocreomycetidae</taxon>
        <taxon>Hypocreales</taxon>
        <taxon>Nectriaceae</taxon>
        <taxon>Fusarium</taxon>
        <taxon>Fusarium fujikuroi species complex</taxon>
    </lineage>
</organism>
<name>A0A420TD49_GIBIN</name>
<evidence type="ECO:0000313" key="2">
    <source>
        <dbReference type="EMBL" id="RKL39436.1"/>
    </source>
</evidence>